<dbReference type="GO" id="GO:0016740">
    <property type="term" value="F:transferase activity"/>
    <property type="evidence" value="ECO:0007669"/>
    <property type="project" value="UniProtKB-KW"/>
</dbReference>
<reference evidence="1 2" key="1">
    <citation type="submission" date="2016-10" db="EMBL/GenBank/DDBJ databases">
        <authorList>
            <person name="de Groot N.N."/>
        </authorList>
    </citation>
    <scope>NUCLEOTIDE SEQUENCE [LARGE SCALE GENOMIC DNA]</scope>
    <source>
        <strain evidence="1 2">DSM 25927</strain>
    </source>
</reference>
<name>A0A1H9GDT6_9GAMM</name>
<keyword evidence="1" id="KW-0808">Transferase</keyword>
<evidence type="ECO:0000313" key="1">
    <source>
        <dbReference type="EMBL" id="SEQ48193.1"/>
    </source>
</evidence>
<dbReference type="SUPFAM" id="SSF52540">
    <property type="entry name" value="P-loop containing nucleoside triphosphate hydrolases"/>
    <property type="match status" value="1"/>
</dbReference>
<accession>A0A1H9GDT6</accession>
<organism evidence="1 2">
    <name type="scientific">Solimonas aquatica</name>
    <dbReference type="NCBI Taxonomy" id="489703"/>
    <lineage>
        <taxon>Bacteria</taxon>
        <taxon>Pseudomonadati</taxon>
        <taxon>Pseudomonadota</taxon>
        <taxon>Gammaproteobacteria</taxon>
        <taxon>Nevskiales</taxon>
        <taxon>Nevskiaceae</taxon>
        <taxon>Solimonas</taxon>
    </lineage>
</organism>
<dbReference type="PANTHER" id="PTHR36451:SF1">
    <property type="entry name" value="OMEGA-HYDROXY-BETA-DIHYDROMENAQUINONE-9 SULFOTRANSFERASE STF3"/>
    <property type="match status" value="1"/>
</dbReference>
<dbReference type="AlphaFoldDB" id="A0A1H9GDT6"/>
<dbReference type="Proteomes" id="UP000199233">
    <property type="component" value="Unassembled WGS sequence"/>
</dbReference>
<sequence length="384" mass="44195">MSSQPLIAAQLIEQAQRDTGLSRFDSDSFREGLEVLIRDLNRNERPEPATERIKSGIVAALASRLKSTAYLDQHPQLLQRPVPRPVFVFGVPRTGTTLLSNLLAADPARRSPLSWEIDDPVPPPTSAKLYSDPRALARLEMERKMLAARPEMGKYYRNSAIYPNECMFFINSDFKALIWESRGKLREYRDWLFQADLTSTYQYHKRFLQLLQAEAPGVWNLKQPSHALWLETLLKVYPDARLVWTHRDPLTATGSFCSLISLSHQAFMGRVDTQWLGENCSYQAVLHAERIMDARERLGEDRVIDVHYADLMRRPLETMRQLYQALGDAFTPQAEASMKAWLDDNPQDKFGRHEYKLAQYGLTPDGLRGRFERYLSRYAVESEG</sequence>
<dbReference type="InterPro" id="IPR027417">
    <property type="entry name" value="P-loop_NTPase"/>
</dbReference>
<gene>
    <name evidence="1" type="ORF">SAMN04488038_10732</name>
</gene>
<protein>
    <submittedName>
        <fullName evidence="1">Sulfotransferase family protein</fullName>
    </submittedName>
</protein>
<dbReference type="Gene3D" id="3.40.50.300">
    <property type="entry name" value="P-loop containing nucleotide triphosphate hydrolases"/>
    <property type="match status" value="1"/>
</dbReference>
<dbReference type="EMBL" id="FOFS01000007">
    <property type="protein sequence ID" value="SEQ48193.1"/>
    <property type="molecule type" value="Genomic_DNA"/>
</dbReference>
<proteinExistence type="predicted"/>
<dbReference type="OrthoDB" id="9777890at2"/>
<keyword evidence="2" id="KW-1185">Reference proteome</keyword>
<dbReference type="InterPro" id="IPR052736">
    <property type="entry name" value="Stf3_sulfotransferase"/>
</dbReference>
<dbReference type="STRING" id="489703.SAMN04488038_10732"/>
<dbReference type="RefSeq" id="WP_093285223.1">
    <property type="nucleotide sequence ID" value="NZ_FOFS01000007.1"/>
</dbReference>
<evidence type="ECO:0000313" key="2">
    <source>
        <dbReference type="Proteomes" id="UP000199233"/>
    </source>
</evidence>
<dbReference type="PANTHER" id="PTHR36451">
    <property type="entry name" value="PAPS-DEPENDENT SULFOTRANSFERASE STF3"/>
    <property type="match status" value="1"/>
</dbReference>
<dbReference type="Pfam" id="PF13469">
    <property type="entry name" value="Sulfotransfer_3"/>
    <property type="match status" value="1"/>
</dbReference>